<reference evidence="1" key="1">
    <citation type="submission" date="2016-11" db="EMBL/GenBank/DDBJ databases">
        <authorList>
            <person name="Jaros S."/>
            <person name="Januszkiewicz K."/>
            <person name="Wedrychowicz H."/>
        </authorList>
    </citation>
    <scope>NUCLEOTIDE SEQUENCE [LARGE SCALE GENOMIC DNA]</scope>
    <source>
        <strain evidence="1">Y48</strain>
    </source>
</reference>
<accession>A0A1J0VQZ0</accession>
<keyword evidence="2" id="KW-1185">Reference proteome</keyword>
<dbReference type="RefSeq" id="WP_071927647.1">
    <property type="nucleotide sequence ID" value="NZ_CP018082.1"/>
</dbReference>
<dbReference type="AlphaFoldDB" id="A0A1J0VQZ0"/>
<evidence type="ECO:0000313" key="2">
    <source>
        <dbReference type="Proteomes" id="UP000183810"/>
    </source>
</evidence>
<dbReference type="KEGG" id="nsl:BOX37_11450"/>
<proteinExistence type="predicted"/>
<dbReference type="EMBL" id="CP018082">
    <property type="protein sequence ID" value="APE34467.1"/>
    <property type="molecule type" value="Genomic_DNA"/>
</dbReference>
<protein>
    <submittedName>
        <fullName evidence="1">Uncharacterized protein</fullName>
    </submittedName>
</protein>
<dbReference type="Proteomes" id="UP000183810">
    <property type="component" value="Chromosome"/>
</dbReference>
<dbReference type="OrthoDB" id="5166595at2"/>
<name>A0A1J0VQZ0_9NOCA</name>
<evidence type="ECO:0000313" key="1">
    <source>
        <dbReference type="EMBL" id="APE34467.1"/>
    </source>
</evidence>
<organism evidence="1 2">
    <name type="scientific">Nocardia mangyaensis</name>
    <dbReference type="NCBI Taxonomy" id="2213200"/>
    <lineage>
        <taxon>Bacteria</taxon>
        <taxon>Bacillati</taxon>
        <taxon>Actinomycetota</taxon>
        <taxon>Actinomycetes</taxon>
        <taxon>Mycobacteriales</taxon>
        <taxon>Nocardiaceae</taxon>
        <taxon>Nocardia</taxon>
    </lineage>
</organism>
<gene>
    <name evidence="1" type="ORF">BOX37_11450</name>
</gene>
<sequence length="103" mass="11867">MIVTESYWQAGALETYRDRYGWPAVYSPSRGYGYFGTPPDTASAVHYVGGQADELRKHFDAVTEVGRADSRLGYQGATRDVTIWWCERPVRPWSQLWPEIRHL</sequence>